<gene>
    <name evidence="2" type="ORF">MAR_001815</name>
</gene>
<feature type="domain" description="F-box" evidence="1">
    <location>
        <begin position="20"/>
        <end position="69"/>
    </location>
</feature>
<proteinExistence type="predicted"/>
<dbReference type="PANTHER" id="PTHR38926">
    <property type="entry name" value="F-BOX DOMAIN CONTAINING PROTEIN, EXPRESSED"/>
    <property type="match status" value="1"/>
</dbReference>
<dbReference type="SUPFAM" id="SSF81383">
    <property type="entry name" value="F-box domain"/>
    <property type="match status" value="1"/>
</dbReference>
<dbReference type="InterPro" id="IPR032675">
    <property type="entry name" value="LRR_dom_sf"/>
</dbReference>
<sequence>MLPYEVRDACVQTTLEEANMTGILDLPYETMVAIFKHLEPVDDILTRLALVCLKWHDLLYCSGTLWKTINIDTTYYKSLHFRLVVGIFHFYGHHVQKLVWRENTTVYESIFSCLPRLKNLKVLRIPVLWTNRVIDDMCLLTGLENIQINGGFTLTDGHLFEIAKCLTNLKTVTLNACWRITINGVIAIVPNLQFLENVHLKVNSNLPLTDGRSETAIRNGLHIMKGLVFEPICNLVSVLCLHFVSMETEELLDVVKNLKNLFKLSISNCEHFHGIRLESDSLQKLCVFNIWSTTFISVHSPRLRQVTMDAGMESIERVEIFAENLRRAILNGSNSLRTLQIKSDKLIFLELCHSELIDKGCFRDVLRSNIKISRLRLGCISQDSLTLDENLIPCLQELCLLSDFSCEALHIRSPAIRLLHTKVEHDIITLHHLYIKANHLCKVALVGLPALKTVTVQCVSVDCIELNLCSDDQLHIESFVVHALNAIGFLRLFDCRVKMLVVSAQLAQTIVLYRCQMTDYVLQMALGGCSNISHLNLEKCTEICDVNISMRPLQYLNMYECTSLHRLSLDCPQLIAVNLGQCSNVKMYLRGVEQRLSGVAVPFRLVEPAKPIRWSHNFPPQEYRC</sequence>
<dbReference type="PROSITE" id="PS50181">
    <property type="entry name" value="FBOX"/>
    <property type="match status" value="1"/>
</dbReference>
<evidence type="ECO:0000313" key="3">
    <source>
        <dbReference type="Proteomes" id="UP001164746"/>
    </source>
</evidence>
<name>A0ABY7FG32_MYAAR</name>
<accession>A0ABY7FG32</accession>
<organism evidence="2 3">
    <name type="scientific">Mya arenaria</name>
    <name type="common">Soft-shell clam</name>
    <dbReference type="NCBI Taxonomy" id="6604"/>
    <lineage>
        <taxon>Eukaryota</taxon>
        <taxon>Metazoa</taxon>
        <taxon>Spiralia</taxon>
        <taxon>Lophotrochozoa</taxon>
        <taxon>Mollusca</taxon>
        <taxon>Bivalvia</taxon>
        <taxon>Autobranchia</taxon>
        <taxon>Heteroconchia</taxon>
        <taxon>Euheterodonta</taxon>
        <taxon>Imparidentia</taxon>
        <taxon>Neoheterodontei</taxon>
        <taxon>Myida</taxon>
        <taxon>Myoidea</taxon>
        <taxon>Myidae</taxon>
        <taxon>Mya</taxon>
    </lineage>
</organism>
<dbReference type="EMBL" id="CP111022">
    <property type="protein sequence ID" value="WAR19977.1"/>
    <property type="molecule type" value="Genomic_DNA"/>
</dbReference>
<dbReference type="PANTHER" id="PTHR38926:SF5">
    <property type="entry name" value="F-BOX AND LEUCINE-RICH REPEAT PROTEIN 6"/>
    <property type="match status" value="1"/>
</dbReference>
<dbReference type="Proteomes" id="UP001164746">
    <property type="component" value="Chromosome 11"/>
</dbReference>
<keyword evidence="3" id="KW-1185">Reference proteome</keyword>
<dbReference type="InterPro" id="IPR001810">
    <property type="entry name" value="F-box_dom"/>
</dbReference>
<evidence type="ECO:0000259" key="1">
    <source>
        <dbReference type="PROSITE" id="PS50181"/>
    </source>
</evidence>
<dbReference type="InterPro" id="IPR036047">
    <property type="entry name" value="F-box-like_dom_sf"/>
</dbReference>
<dbReference type="Gene3D" id="1.20.1280.50">
    <property type="match status" value="1"/>
</dbReference>
<evidence type="ECO:0000313" key="2">
    <source>
        <dbReference type="EMBL" id="WAR19977.1"/>
    </source>
</evidence>
<protein>
    <recommendedName>
        <fullName evidence="1">F-box domain-containing protein</fullName>
    </recommendedName>
</protein>
<reference evidence="2" key="1">
    <citation type="submission" date="2022-11" db="EMBL/GenBank/DDBJ databases">
        <title>Centuries of genome instability and evolution in soft-shell clam transmissible cancer (bioRxiv).</title>
        <authorList>
            <person name="Hart S.F.M."/>
            <person name="Yonemitsu M.A."/>
            <person name="Giersch R.M."/>
            <person name="Beal B.F."/>
            <person name="Arriagada G."/>
            <person name="Davis B.W."/>
            <person name="Ostrander E.A."/>
            <person name="Goff S.P."/>
            <person name="Metzger M.J."/>
        </authorList>
    </citation>
    <scope>NUCLEOTIDE SEQUENCE</scope>
    <source>
        <strain evidence="2">MELC-2E11</strain>
        <tissue evidence="2">Siphon/mantle</tissue>
    </source>
</reference>
<dbReference type="SUPFAM" id="SSF52047">
    <property type="entry name" value="RNI-like"/>
    <property type="match status" value="1"/>
</dbReference>
<dbReference type="Gene3D" id="3.80.10.10">
    <property type="entry name" value="Ribonuclease Inhibitor"/>
    <property type="match status" value="2"/>
</dbReference>
<dbReference type="Pfam" id="PF12937">
    <property type="entry name" value="F-box-like"/>
    <property type="match status" value="1"/>
</dbReference>